<evidence type="ECO:0000256" key="1">
    <source>
        <dbReference type="SAM" id="MobiDB-lite"/>
    </source>
</evidence>
<dbReference type="PANTHER" id="PTHR34389:SF2">
    <property type="entry name" value="L-RHAMNOSE MUTAROTASE"/>
    <property type="match status" value="1"/>
</dbReference>
<feature type="compositionally biased region" description="Low complexity" evidence="1">
    <location>
        <begin position="109"/>
        <end position="141"/>
    </location>
</feature>
<dbReference type="InterPro" id="IPR011008">
    <property type="entry name" value="Dimeric_a/b-barrel"/>
</dbReference>
<name>A0ABU5K9I1_9ACTN</name>
<dbReference type="EMBL" id="JAXQPW010000001">
    <property type="protein sequence ID" value="MDZ5661546.1"/>
    <property type="molecule type" value="Genomic_DNA"/>
</dbReference>
<proteinExistence type="predicted"/>
<dbReference type="RefSeq" id="WP_322423800.1">
    <property type="nucleotide sequence ID" value="NZ_JAXQPW010000001.1"/>
</dbReference>
<gene>
    <name evidence="2" type="ORF">SFC79_07190</name>
</gene>
<dbReference type="Pfam" id="PF05336">
    <property type="entry name" value="rhaM"/>
    <property type="match status" value="1"/>
</dbReference>
<reference evidence="2 3" key="1">
    <citation type="submission" date="2023-11" db="EMBL/GenBank/DDBJ databases">
        <title>Novel species in genus Nocardioides.</title>
        <authorList>
            <person name="Zhou H."/>
        </authorList>
    </citation>
    <scope>NUCLEOTIDE SEQUENCE [LARGE SCALE GENOMIC DNA]</scope>
    <source>
        <strain evidence="2 3">S-58</strain>
    </source>
</reference>
<sequence>MHRVCFTLQVRRDRMEEYAERHAAVWPEMLRALHDTGWHDYSLFLRDDGLLVGYLETPDLAAAQEGMARTDVNARWQAEMAEFFEDLDLPPDQGFWQLTEVFHLEDQLADLPPDTTPDSSPATPAGTPAPTDAPTQTAQDQ</sequence>
<comment type="caution">
    <text evidence="2">The sequence shown here is derived from an EMBL/GenBank/DDBJ whole genome shotgun (WGS) entry which is preliminary data.</text>
</comment>
<dbReference type="Proteomes" id="UP001291999">
    <property type="component" value="Unassembled WGS sequence"/>
</dbReference>
<dbReference type="SUPFAM" id="SSF54909">
    <property type="entry name" value="Dimeric alpha+beta barrel"/>
    <property type="match status" value="1"/>
</dbReference>
<feature type="region of interest" description="Disordered" evidence="1">
    <location>
        <begin position="106"/>
        <end position="141"/>
    </location>
</feature>
<dbReference type="Gene3D" id="3.30.70.100">
    <property type="match status" value="1"/>
</dbReference>
<evidence type="ECO:0000313" key="2">
    <source>
        <dbReference type="EMBL" id="MDZ5661546.1"/>
    </source>
</evidence>
<evidence type="ECO:0000313" key="3">
    <source>
        <dbReference type="Proteomes" id="UP001291999"/>
    </source>
</evidence>
<dbReference type="PANTHER" id="PTHR34389">
    <property type="entry name" value="L-RHAMNOSE MUTAROTASE"/>
    <property type="match status" value="1"/>
</dbReference>
<keyword evidence="3" id="KW-1185">Reference proteome</keyword>
<organism evidence="2 3">
    <name type="scientific">Nocardioides renjunii</name>
    <dbReference type="NCBI Taxonomy" id="3095075"/>
    <lineage>
        <taxon>Bacteria</taxon>
        <taxon>Bacillati</taxon>
        <taxon>Actinomycetota</taxon>
        <taxon>Actinomycetes</taxon>
        <taxon>Propionibacteriales</taxon>
        <taxon>Nocardioidaceae</taxon>
        <taxon>Nocardioides</taxon>
    </lineage>
</organism>
<dbReference type="InterPro" id="IPR008000">
    <property type="entry name" value="Rham/fucose_mutarotase"/>
</dbReference>
<accession>A0ABU5K9I1</accession>
<protein>
    <submittedName>
        <fullName evidence="2">L-rhamnose mutarotase</fullName>
    </submittedName>
</protein>